<dbReference type="Pfam" id="PF00575">
    <property type="entry name" value="S1"/>
    <property type="match status" value="4"/>
</dbReference>
<sequence>MTGEPIDTPELDESASFAELLEAHAGGTRNVRPGDRISAAIVAITDDSVFVATGSKVDGVIDRRELEEADGSLPYAVGDRVDLYVTAVNGQEIRLSKGLSGQGGAAVLEEARDSGVPVEGRVTGTCKGGYNVDVLRKRAFCPGSQIDLHQLEDAESVVGQTFQFLVTRVEQHGRNIVVSRRALLERERDAALATFLEGVKEGDVLEGTVTRLAPFGAFVEIAPGVDGMVHISELTWSRVAQADEAVSVGDRVRVKVLGIGEAPKGKGTRISLSVKQAGGDPWETVGDRLEQDQVVPAKVVRLAPFGAFVEVLPGVEGLVHVSEMSWTRRVNKPEEIVAVGDAVNVKIKELDVAKRRISLSLRDAEGDPWADATERFAPGTQVTGTVEKRAQFGLFVNIAPGLTGLLPEGIIKSSGQGASLSKLNAGDSVTLTVRDISAETRRITLAPVGDAGHGGDDGSWKQFAPRKEKPQLGSLGAALQAAMQKRK</sequence>
<feature type="region of interest" description="Disordered" evidence="4">
    <location>
        <begin position="447"/>
        <end position="471"/>
    </location>
</feature>
<feature type="domain" description="S1 motif" evidence="5">
    <location>
        <begin position="379"/>
        <end position="448"/>
    </location>
</feature>
<dbReference type="InterPro" id="IPR035104">
    <property type="entry name" value="Ribosomal_protein_S1-like"/>
</dbReference>
<feature type="domain" description="S1 motif" evidence="5">
    <location>
        <begin position="202"/>
        <end position="275"/>
    </location>
</feature>
<dbReference type="PANTHER" id="PTHR10724:SF7">
    <property type="entry name" value="SMALL RIBOSOMAL SUBUNIT PROTEIN BS1C"/>
    <property type="match status" value="1"/>
</dbReference>
<dbReference type="InterPro" id="IPR050437">
    <property type="entry name" value="Ribos_protein_bS1-like"/>
</dbReference>
<dbReference type="PROSITE" id="PS50126">
    <property type="entry name" value="S1"/>
    <property type="match status" value="5"/>
</dbReference>
<dbReference type="GO" id="GO:0022627">
    <property type="term" value="C:cytosolic small ribosomal subunit"/>
    <property type="evidence" value="ECO:0007669"/>
    <property type="project" value="TreeGrafter"/>
</dbReference>
<dbReference type="SMART" id="SM00316">
    <property type="entry name" value="S1"/>
    <property type="match status" value="5"/>
</dbReference>
<dbReference type="EMBL" id="CP000527">
    <property type="protein sequence ID" value="ABM28627.1"/>
    <property type="molecule type" value="Genomic_DNA"/>
</dbReference>
<evidence type="ECO:0000256" key="1">
    <source>
        <dbReference type="ARBA" id="ARBA00006767"/>
    </source>
</evidence>
<dbReference type="InterPro" id="IPR012340">
    <property type="entry name" value="NA-bd_OB-fold"/>
</dbReference>
<accession>A0A0H3A937</accession>
<feature type="compositionally biased region" description="Basic and acidic residues" evidence="4">
    <location>
        <begin position="453"/>
        <end position="470"/>
    </location>
</feature>
<dbReference type="Gene3D" id="2.40.50.140">
    <property type="entry name" value="Nucleic acid-binding proteins"/>
    <property type="match status" value="5"/>
</dbReference>
<dbReference type="AlphaFoldDB" id="A0A0H3A937"/>
<evidence type="ECO:0000313" key="6">
    <source>
        <dbReference type="EMBL" id="ABM28627.1"/>
    </source>
</evidence>
<keyword evidence="3" id="KW-0687">Ribonucleoprotein</keyword>
<reference evidence="7" key="1">
    <citation type="journal article" date="2009" name="Environ. Microbiol.">
        <title>Contribution of mobile genetic elements to Desulfovibrio vulgaris genome plasticity.</title>
        <authorList>
            <person name="Walker C.B."/>
            <person name="Stolyar S."/>
            <person name="Chivian D."/>
            <person name="Pinel N."/>
            <person name="Gabster J.A."/>
            <person name="Dehal P.S."/>
            <person name="He Z."/>
            <person name="Yang Z.K."/>
            <person name="Yen H.C."/>
            <person name="Zhou J."/>
            <person name="Wall J.D."/>
            <person name="Hazen T.C."/>
            <person name="Arkin A.P."/>
            <person name="Stahl D.A."/>
        </authorList>
    </citation>
    <scope>NUCLEOTIDE SEQUENCE [LARGE SCALE GENOMIC DNA]</scope>
    <source>
        <strain evidence="7">DP4</strain>
    </source>
</reference>
<dbReference type="Proteomes" id="UP000009173">
    <property type="component" value="Chromosome"/>
</dbReference>
<evidence type="ECO:0000259" key="5">
    <source>
        <dbReference type="PROSITE" id="PS50126"/>
    </source>
</evidence>
<evidence type="ECO:0000313" key="7">
    <source>
        <dbReference type="Proteomes" id="UP000009173"/>
    </source>
</evidence>
<protein>
    <submittedName>
        <fullName evidence="6">SSU ribosomal protein S1P</fullName>
    </submittedName>
</protein>
<feature type="domain" description="S1 motif" evidence="5">
    <location>
        <begin position="34"/>
        <end position="98"/>
    </location>
</feature>
<dbReference type="PANTHER" id="PTHR10724">
    <property type="entry name" value="30S RIBOSOMAL PROTEIN S1"/>
    <property type="match status" value="1"/>
</dbReference>
<dbReference type="GO" id="GO:0006412">
    <property type="term" value="P:translation"/>
    <property type="evidence" value="ECO:0007669"/>
    <property type="project" value="TreeGrafter"/>
</dbReference>
<dbReference type="InterPro" id="IPR003029">
    <property type="entry name" value="S1_domain"/>
</dbReference>
<proteinExistence type="inferred from homology"/>
<comment type="similarity">
    <text evidence="1">Belongs to the bacterial ribosomal protein bS1 family.</text>
</comment>
<feature type="domain" description="S1 motif" evidence="5">
    <location>
        <begin position="292"/>
        <end position="362"/>
    </location>
</feature>
<dbReference type="GO" id="GO:0003735">
    <property type="term" value="F:structural constituent of ribosome"/>
    <property type="evidence" value="ECO:0007669"/>
    <property type="project" value="TreeGrafter"/>
</dbReference>
<feature type="domain" description="S1 motif" evidence="5">
    <location>
        <begin position="115"/>
        <end position="181"/>
    </location>
</feature>
<dbReference type="CDD" id="cd04465">
    <property type="entry name" value="S1_RPS1_repeat_ec2_hs2"/>
    <property type="match status" value="1"/>
</dbReference>
<dbReference type="KEGG" id="dvl:Dvul_1610"/>
<evidence type="ECO:0000256" key="4">
    <source>
        <dbReference type="SAM" id="MobiDB-lite"/>
    </source>
</evidence>
<dbReference type="HOGENOM" id="CLU_015805_2_2_7"/>
<dbReference type="GO" id="GO:0003729">
    <property type="term" value="F:mRNA binding"/>
    <property type="evidence" value="ECO:0007669"/>
    <property type="project" value="TreeGrafter"/>
</dbReference>
<dbReference type="NCBIfam" id="NF010379">
    <property type="entry name" value="PRK13806.1"/>
    <property type="match status" value="1"/>
</dbReference>
<dbReference type="RefSeq" id="WP_010938762.1">
    <property type="nucleotide sequence ID" value="NC_008751.1"/>
</dbReference>
<name>A0A0H3A937_NITV4</name>
<evidence type="ECO:0000256" key="2">
    <source>
        <dbReference type="ARBA" id="ARBA00022980"/>
    </source>
</evidence>
<gene>
    <name evidence="6" type="ordered locus">Dvul_1610</name>
</gene>
<keyword evidence="2 6" id="KW-0689">Ribosomal protein</keyword>
<organism evidence="6 7">
    <name type="scientific">Nitratidesulfovibrio vulgaris (strain DP4)</name>
    <name type="common">Desulfovibrio vulgaris</name>
    <dbReference type="NCBI Taxonomy" id="391774"/>
    <lineage>
        <taxon>Bacteria</taxon>
        <taxon>Pseudomonadati</taxon>
        <taxon>Thermodesulfobacteriota</taxon>
        <taxon>Desulfovibrionia</taxon>
        <taxon>Desulfovibrionales</taxon>
        <taxon>Desulfovibrionaceae</taxon>
        <taxon>Nitratidesulfovibrio</taxon>
    </lineage>
</organism>
<evidence type="ECO:0000256" key="3">
    <source>
        <dbReference type="ARBA" id="ARBA00023274"/>
    </source>
</evidence>
<dbReference type="SUPFAM" id="SSF50249">
    <property type="entry name" value="Nucleic acid-binding proteins"/>
    <property type="match status" value="5"/>
</dbReference>
<dbReference type="PRINTS" id="PR00681">
    <property type="entry name" value="RIBOSOMALS1"/>
</dbReference>